<dbReference type="SUPFAM" id="SSF50249">
    <property type="entry name" value="Nucleic acid-binding proteins"/>
    <property type="match status" value="1"/>
</dbReference>
<protein>
    <submittedName>
        <fullName evidence="2">Uncharacterized protein</fullName>
    </submittedName>
</protein>
<reference evidence="2" key="1">
    <citation type="journal article" date="2016" name="Nat. Genet.">
        <title>A high-quality carrot genome assembly provides new insights into carotenoid accumulation and asterid genome evolution.</title>
        <authorList>
            <person name="Iorizzo M."/>
            <person name="Ellison S."/>
            <person name="Senalik D."/>
            <person name="Zeng P."/>
            <person name="Satapoomin P."/>
            <person name="Huang J."/>
            <person name="Bowman M."/>
            <person name="Iovene M."/>
            <person name="Sanseverino W."/>
            <person name="Cavagnaro P."/>
            <person name="Yildiz M."/>
            <person name="Macko-Podgorni A."/>
            <person name="Moranska E."/>
            <person name="Grzebelus E."/>
            <person name="Grzebelus D."/>
            <person name="Ashrafi H."/>
            <person name="Zheng Z."/>
            <person name="Cheng S."/>
            <person name="Spooner D."/>
            <person name="Van Deynze A."/>
            <person name="Simon P."/>
        </authorList>
    </citation>
    <scope>NUCLEOTIDE SEQUENCE</scope>
    <source>
        <tissue evidence="2">Leaf</tissue>
    </source>
</reference>
<dbReference type="InterPro" id="IPR012340">
    <property type="entry name" value="NA-bd_OB-fold"/>
</dbReference>
<name>A0A175YD08_DAUCS</name>
<gene>
    <name evidence="2" type="ORF">DCAR_0414594</name>
</gene>
<dbReference type="Gene3D" id="2.40.50.140">
    <property type="entry name" value="Nucleic acid-binding proteins"/>
    <property type="match status" value="1"/>
</dbReference>
<evidence type="ECO:0000313" key="3">
    <source>
        <dbReference type="Proteomes" id="UP000077755"/>
    </source>
</evidence>
<accession>A0A175YD08</accession>
<dbReference type="Gramene" id="KZM81088">
    <property type="protein sequence ID" value="KZM81088"/>
    <property type="gene ID" value="DCAR_031312"/>
</dbReference>
<sequence>MWQQMSHNAEIVGMNFIFADALQFENLLSEGETYDVQRIFVRRYPDMQIFICFESDIYIQLNHMTEIFVTEGVDIIPAQVFDFTALSGLMEAATENRYLIDVVGILQQVGPITEFTNRRNQQQSSIHFTITDMHDSAQVVLHNDLAHTFHTEIQNAVRHPIIVIIASCRVHLDRGSLTTRLFSCLYTFAMLKY</sequence>
<dbReference type="InterPro" id="IPR031657">
    <property type="entry name" value="REPA_OB_2"/>
</dbReference>
<dbReference type="PANTHER" id="PTHR47165">
    <property type="entry name" value="OS03G0429900 PROTEIN"/>
    <property type="match status" value="1"/>
</dbReference>
<organism evidence="2 3">
    <name type="scientific">Daucus carota subsp. sativus</name>
    <name type="common">Carrot</name>
    <dbReference type="NCBI Taxonomy" id="79200"/>
    <lineage>
        <taxon>Eukaryota</taxon>
        <taxon>Viridiplantae</taxon>
        <taxon>Streptophyta</taxon>
        <taxon>Embryophyta</taxon>
        <taxon>Tracheophyta</taxon>
        <taxon>Spermatophyta</taxon>
        <taxon>Magnoliopsida</taxon>
        <taxon>eudicotyledons</taxon>
        <taxon>Gunneridae</taxon>
        <taxon>Pentapetalae</taxon>
        <taxon>asterids</taxon>
        <taxon>campanulids</taxon>
        <taxon>Apiales</taxon>
        <taxon>Apiaceae</taxon>
        <taxon>Apioideae</taxon>
        <taxon>Scandiceae</taxon>
        <taxon>Daucinae</taxon>
        <taxon>Daucus</taxon>
        <taxon>Daucus sect. Daucus</taxon>
    </lineage>
</organism>
<evidence type="ECO:0000313" key="2">
    <source>
        <dbReference type="EMBL" id="WOG95282.1"/>
    </source>
</evidence>
<keyword evidence="1" id="KW-0238">DNA-binding</keyword>
<dbReference type="Pfam" id="PF16900">
    <property type="entry name" value="REPA_OB_2"/>
    <property type="match status" value="1"/>
</dbReference>
<dbReference type="AlphaFoldDB" id="A0A175YD08"/>
<evidence type="ECO:0000256" key="1">
    <source>
        <dbReference type="ARBA" id="ARBA00023125"/>
    </source>
</evidence>
<dbReference type="PANTHER" id="PTHR47165:SF4">
    <property type="entry name" value="OS03G0429900 PROTEIN"/>
    <property type="match status" value="1"/>
</dbReference>
<reference evidence="2" key="2">
    <citation type="submission" date="2022-03" db="EMBL/GenBank/DDBJ databases">
        <title>Draft title - Genomic analysis of global carrot germplasm unveils the trajectory of domestication and the origin of high carotenoid orange carrot.</title>
        <authorList>
            <person name="Iorizzo M."/>
            <person name="Ellison S."/>
            <person name="Senalik D."/>
            <person name="Macko-Podgorni A."/>
            <person name="Grzebelus D."/>
            <person name="Bostan H."/>
            <person name="Rolling W."/>
            <person name="Curaba J."/>
            <person name="Simon P."/>
        </authorList>
    </citation>
    <scope>NUCLEOTIDE SEQUENCE</scope>
    <source>
        <tissue evidence="2">Leaf</tissue>
    </source>
</reference>
<keyword evidence="3" id="KW-1185">Reference proteome</keyword>
<dbReference type="EMBL" id="CP093346">
    <property type="protein sequence ID" value="WOG95282.1"/>
    <property type="molecule type" value="Genomic_DNA"/>
</dbReference>
<dbReference type="GO" id="GO:0003677">
    <property type="term" value="F:DNA binding"/>
    <property type="evidence" value="ECO:0007669"/>
    <property type="project" value="UniProtKB-KW"/>
</dbReference>
<dbReference type="Proteomes" id="UP000077755">
    <property type="component" value="Chromosome 4"/>
</dbReference>
<proteinExistence type="predicted"/>